<evidence type="ECO:0000259" key="8">
    <source>
        <dbReference type="PROSITE" id="PS50928"/>
    </source>
</evidence>
<keyword evidence="5 7" id="KW-1133">Transmembrane helix</keyword>
<keyword evidence="2 7" id="KW-0813">Transport</keyword>
<keyword evidence="3" id="KW-1003">Cell membrane</keyword>
<gene>
    <name evidence="9" type="ORF">QT711_08490</name>
</gene>
<name>A0ABU4G8C4_9BACL</name>
<evidence type="ECO:0000313" key="10">
    <source>
        <dbReference type="Proteomes" id="UP001282284"/>
    </source>
</evidence>
<dbReference type="PANTHER" id="PTHR43386:SF1">
    <property type="entry name" value="D,D-DIPEPTIDE TRANSPORT SYSTEM PERMEASE PROTEIN DDPC-RELATED"/>
    <property type="match status" value="1"/>
</dbReference>
<dbReference type="InterPro" id="IPR000515">
    <property type="entry name" value="MetI-like"/>
</dbReference>
<feature type="transmembrane region" description="Helical" evidence="7">
    <location>
        <begin position="106"/>
        <end position="125"/>
    </location>
</feature>
<dbReference type="Pfam" id="PF00528">
    <property type="entry name" value="BPD_transp_1"/>
    <property type="match status" value="1"/>
</dbReference>
<reference evidence="9 10" key="1">
    <citation type="submission" date="2023-06" db="EMBL/GenBank/DDBJ databases">
        <title>Sporosarcina sp. nov., isolated from Korean traditional fermented seafood 'Jeotgal'.</title>
        <authorList>
            <person name="Yang A.I."/>
            <person name="Shin N.-R."/>
        </authorList>
    </citation>
    <scope>NUCLEOTIDE SEQUENCE [LARGE SCALE GENOMIC DNA]</scope>
    <source>
        <strain evidence="9 10">KCTC13119</strain>
    </source>
</reference>
<dbReference type="EMBL" id="JAUBDI010000006">
    <property type="protein sequence ID" value="MDW0113224.1"/>
    <property type="molecule type" value="Genomic_DNA"/>
</dbReference>
<dbReference type="CDD" id="cd06261">
    <property type="entry name" value="TM_PBP2"/>
    <property type="match status" value="1"/>
</dbReference>
<feature type="transmembrane region" description="Helical" evidence="7">
    <location>
        <begin position="233"/>
        <end position="256"/>
    </location>
</feature>
<feature type="domain" description="ABC transmembrane type-1" evidence="8">
    <location>
        <begin position="67"/>
        <end position="257"/>
    </location>
</feature>
<dbReference type="Proteomes" id="UP001282284">
    <property type="component" value="Unassembled WGS sequence"/>
</dbReference>
<feature type="transmembrane region" description="Helical" evidence="7">
    <location>
        <begin position="188"/>
        <end position="213"/>
    </location>
</feature>
<dbReference type="Gene3D" id="1.10.3720.10">
    <property type="entry name" value="MetI-like"/>
    <property type="match status" value="1"/>
</dbReference>
<dbReference type="SUPFAM" id="SSF161098">
    <property type="entry name" value="MetI-like"/>
    <property type="match status" value="1"/>
</dbReference>
<proteinExistence type="inferred from homology"/>
<dbReference type="PROSITE" id="PS50928">
    <property type="entry name" value="ABC_TM1"/>
    <property type="match status" value="1"/>
</dbReference>
<comment type="subcellular location">
    <subcellularLocation>
        <location evidence="1 7">Cell membrane</location>
        <topology evidence="1 7">Multi-pass membrane protein</topology>
    </subcellularLocation>
</comment>
<keyword evidence="10" id="KW-1185">Reference proteome</keyword>
<feature type="transmembrane region" description="Helical" evidence="7">
    <location>
        <begin position="131"/>
        <end position="149"/>
    </location>
</feature>
<dbReference type="PANTHER" id="PTHR43386">
    <property type="entry name" value="OLIGOPEPTIDE TRANSPORT SYSTEM PERMEASE PROTEIN APPC"/>
    <property type="match status" value="1"/>
</dbReference>
<evidence type="ECO:0000256" key="7">
    <source>
        <dbReference type="RuleBase" id="RU363032"/>
    </source>
</evidence>
<feature type="transmembrane region" description="Helical" evidence="7">
    <location>
        <begin position="69"/>
        <end position="94"/>
    </location>
</feature>
<dbReference type="InterPro" id="IPR035906">
    <property type="entry name" value="MetI-like_sf"/>
</dbReference>
<evidence type="ECO:0000256" key="4">
    <source>
        <dbReference type="ARBA" id="ARBA00022692"/>
    </source>
</evidence>
<evidence type="ECO:0000256" key="6">
    <source>
        <dbReference type="ARBA" id="ARBA00023136"/>
    </source>
</evidence>
<dbReference type="InterPro" id="IPR050366">
    <property type="entry name" value="BP-dependent_transpt_permease"/>
</dbReference>
<dbReference type="RefSeq" id="WP_317943424.1">
    <property type="nucleotide sequence ID" value="NZ_JAUBDI010000006.1"/>
</dbReference>
<evidence type="ECO:0000256" key="1">
    <source>
        <dbReference type="ARBA" id="ARBA00004651"/>
    </source>
</evidence>
<sequence length="270" mass="29408">MKRKKTVIVSCLLLSLVLFCTIFSNVLAPYAVNEMNLDEVYASPGGAHVLGTDHLGRDVLTRLLHGGKVTLTVAALSVFLSFLIGVIYGGISGYVGGWLDAIMMRLLEAFIAIPSLIMVLAVQAIIQGGMWGMTLIIGVTGWFATARIVRTEFMRLKDAEYVKMAKMFGTPSWKIFTGHLLRNSLTPLFVVTIFNFAGAVFIEVSLSFLGIGIPPAVPSWGTMLSNAQNDLLIGAWWVGLFPGLLIFLTVLSINFIGEALKEPKRRGIRA</sequence>
<organism evidence="9 10">
    <name type="scientific">Sporosarcina saromensis</name>
    <dbReference type="NCBI Taxonomy" id="359365"/>
    <lineage>
        <taxon>Bacteria</taxon>
        <taxon>Bacillati</taxon>
        <taxon>Bacillota</taxon>
        <taxon>Bacilli</taxon>
        <taxon>Bacillales</taxon>
        <taxon>Caryophanaceae</taxon>
        <taxon>Sporosarcina</taxon>
    </lineage>
</organism>
<evidence type="ECO:0000256" key="3">
    <source>
        <dbReference type="ARBA" id="ARBA00022475"/>
    </source>
</evidence>
<keyword evidence="4 7" id="KW-0812">Transmembrane</keyword>
<accession>A0ABU4G8C4</accession>
<comment type="similarity">
    <text evidence="7">Belongs to the binding-protein-dependent transport system permease family.</text>
</comment>
<evidence type="ECO:0000256" key="2">
    <source>
        <dbReference type="ARBA" id="ARBA00022448"/>
    </source>
</evidence>
<keyword evidence="6 7" id="KW-0472">Membrane</keyword>
<evidence type="ECO:0000256" key="5">
    <source>
        <dbReference type="ARBA" id="ARBA00022989"/>
    </source>
</evidence>
<protein>
    <submittedName>
        <fullName evidence="9">ABC transporter permease</fullName>
    </submittedName>
</protein>
<evidence type="ECO:0000313" key="9">
    <source>
        <dbReference type="EMBL" id="MDW0113224.1"/>
    </source>
</evidence>
<comment type="caution">
    <text evidence="9">The sequence shown here is derived from an EMBL/GenBank/DDBJ whole genome shotgun (WGS) entry which is preliminary data.</text>
</comment>